<reference evidence="2 3" key="1">
    <citation type="submission" date="2023-09" db="EMBL/GenBank/DDBJ databases">
        <authorList>
            <person name="Wang M."/>
        </authorList>
    </citation>
    <scope>NUCLEOTIDE SEQUENCE [LARGE SCALE GENOMIC DNA]</scope>
    <source>
        <strain evidence="2">GT-2023</strain>
        <tissue evidence="2">Liver</tissue>
    </source>
</reference>
<dbReference type="Proteomes" id="UP001558613">
    <property type="component" value="Unassembled WGS sequence"/>
</dbReference>
<gene>
    <name evidence="2" type="ORF">QQF64_017853</name>
</gene>
<protein>
    <submittedName>
        <fullName evidence="2">Uncharacterized protein</fullName>
    </submittedName>
</protein>
<dbReference type="EMBL" id="JAYMGO010000021">
    <property type="protein sequence ID" value="KAL1253160.1"/>
    <property type="molecule type" value="Genomic_DNA"/>
</dbReference>
<sequence length="198" mass="21083">MCMPVRTGPPSPPHPVVSGCVTAPLTGSSNALSDLCEIAGLLSAAEDSLETNRLLIPSARGEREGGPWDSYQSTIHHTDRPPQPHPGSQPPPGLPQPCCLSPGESCTPLVDGYARRAGRGGGSQIGMLEMPVHLFSLLLPFKTNGTLGRECVCLPACLPVCVRWTWWIVEQRRKHAEMAWPLQASSGSENEGLCRGSG</sequence>
<accession>A0ABR3LJT0</accession>
<name>A0ABR3LJT0_9TELE</name>
<organism evidence="2 3">
    <name type="scientific">Cirrhinus molitorella</name>
    <name type="common">mud carp</name>
    <dbReference type="NCBI Taxonomy" id="172907"/>
    <lineage>
        <taxon>Eukaryota</taxon>
        <taxon>Metazoa</taxon>
        <taxon>Chordata</taxon>
        <taxon>Craniata</taxon>
        <taxon>Vertebrata</taxon>
        <taxon>Euteleostomi</taxon>
        <taxon>Actinopterygii</taxon>
        <taxon>Neopterygii</taxon>
        <taxon>Teleostei</taxon>
        <taxon>Ostariophysi</taxon>
        <taxon>Cypriniformes</taxon>
        <taxon>Cyprinidae</taxon>
        <taxon>Labeoninae</taxon>
        <taxon>Labeonini</taxon>
        <taxon>Cirrhinus</taxon>
    </lineage>
</organism>
<feature type="non-terminal residue" evidence="2">
    <location>
        <position position="198"/>
    </location>
</feature>
<dbReference type="PROSITE" id="PS51257">
    <property type="entry name" value="PROKAR_LIPOPROTEIN"/>
    <property type="match status" value="1"/>
</dbReference>
<comment type="caution">
    <text evidence="2">The sequence shown here is derived from an EMBL/GenBank/DDBJ whole genome shotgun (WGS) entry which is preliminary data.</text>
</comment>
<evidence type="ECO:0000256" key="1">
    <source>
        <dbReference type="SAM" id="MobiDB-lite"/>
    </source>
</evidence>
<evidence type="ECO:0000313" key="3">
    <source>
        <dbReference type="Proteomes" id="UP001558613"/>
    </source>
</evidence>
<feature type="region of interest" description="Disordered" evidence="1">
    <location>
        <begin position="57"/>
        <end position="97"/>
    </location>
</feature>
<evidence type="ECO:0000313" key="2">
    <source>
        <dbReference type="EMBL" id="KAL1253160.1"/>
    </source>
</evidence>
<feature type="compositionally biased region" description="Pro residues" evidence="1">
    <location>
        <begin position="83"/>
        <end position="95"/>
    </location>
</feature>
<keyword evidence="3" id="KW-1185">Reference proteome</keyword>
<proteinExistence type="predicted"/>